<dbReference type="Pfam" id="PF16658">
    <property type="entry name" value="RF3_C"/>
    <property type="match status" value="1"/>
</dbReference>
<dbReference type="InterPro" id="IPR009000">
    <property type="entry name" value="Transl_B-barrel_sf"/>
</dbReference>
<dbReference type="SUPFAM" id="SSF52540">
    <property type="entry name" value="P-loop containing nucleoside triphosphate hydrolases"/>
    <property type="match status" value="1"/>
</dbReference>
<feature type="binding site" evidence="7">
    <location>
        <begin position="151"/>
        <end position="154"/>
    </location>
    <ligand>
        <name>GTP</name>
        <dbReference type="ChEBI" id="CHEBI:37565"/>
    </ligand>
</feature>
<evidence type="ECO:0000313" key="10">
    <source>
        <dbReference type="EMBL" id="MFC3674158.1"/>
    </source>
</evidence>
<dbReference type="CDD" id="cd03689">
    <property type="entry name" value="RF3_II"/>
    <property type="match status" value="1"/>
</dbReference>
<dbReference type="PANTHER" id="PTHR43556:SF2">
    <property type="entry name" value="PEPTIDE CHAIN RELEASE FACTOR RF3"/>
    <property type="match status" value="1"/>
</dbReference>
<dbReference type="EMBL" id="JBHRYJ010000001">
    <property type="protein sequence ID" value="MFC3674158.1"/>
    <property type="molecule type" value="Genomic_DNA"/>
</dbReference>
<dbReference type="InterPro" id="IPR031157">
    <property type="entry name" value="G_TR_CS"/>
</dbReference>
<dbReference type="InterPro" id="IPR041732">
    <property type="entry name" value="RF3_GTP-bd"/>
</dbReference>
<dbReference type="PROSITE" id="PS51722">
    <property type="entry name" value="G_TR_2"/>
    <property type="match status" value="1"/>
</dbReference>
<dbReference type="SUPFAM" id="SSF50447">
    <property type="entry name" value="Translation proteins"/>
    <property type="match status" value="1"/>
</dbReference>
<dbReference type="NCBIfam" id="TIGR00503">
    <property type="entry name" value="prfC"/>
    <property type="match status" value="1"/>
</dbReference>
<dbReference type="CDD" id="cd16259">
    <property type="entry name" value="RF3_III"/>
    <property type="match status" value="1"/>
</dbReference>
<accession>A0ABV7VDC2</accession>
<keyword evidence="5 7" id="KW-0648">Protein biosynthesis</keyword>
<evidence type="ECO:0000256" key="4">
    <source>
        <dbReference type="ARBA" id="ARBA00022741"/>
    </source>
</evidence>
<comment type="caution">
    <text evidence="7">Lacks conserved residue(s) required for the propagation of feature annotation.</text>
</comment>
<evidence type="ECO:0000259" key="9">
    <source>
        <dbReference type="PROSITE" id="PS51722"/>
    </source>
</evidence>
<dbReference type="PROSITE" id="PS00301">
    <property type="entry name" value="G_TR_1"/>
    <property type="match status" value="1"/>
</dbReference>
<dbReference type="SUPFAM" id="SSF54980">
    <property type="entry name" value="EF-G C-terminal domain-like"/>
    <property type="match status" value="1"/>
</dbReference>
<dbReference type="NCBIfam" id="NF001964">
    <property type="entry name" value="PRK00741.1"/>
    <property type="match status" value="1"/>
</dbReference>
<keyword evidence="6 7" id="KW-0342">GTP-binding</keyword>
<dbReference type="InterPro" id="IPR027417">
    <property type="entry name" value="P-loop_NTPase"/>
</dbReference>
<organism evidence="10 11">
    <name type="scientific">Ferrovibrio xuzhouensis</name>
    <dbReference type="NCBI Taxonomy" id="1576914"/>
    <lineage>
        <taxon>Bacteria</taxon>
        <taxon>Pseudomonadati</taxon>
        <taxon>Pseudomonadota</taxon>
        <taxon>Alphaproteobacteria</taxon>
        <taxon>Rhodospirillales</taxon>
        <taxon>Rhodospirillaceae</taxon>
        <taxon>Ferrovibrio</taxon>
    </lineage>
</organism>
<name>A0ABV7VDC2_9PROT</name>
<dbReference type="Gene3D" id="3.30.70.3280">
    <property type="entry name" value="Peptide chain release factor 3, domain III"/>
    <property type="match status" value="1"/>
</dbReference>
<proteinExistence type="inferred from homology"/>
<evidence type="ECO:0000256" key="1">
    <source>
        <dbReference type="ARBA" id="ARBA00004496"/>
    </source>
</evidence>
<dbReference type="InterPro" id="IPR005225">
    <property type="entry name" value="Small_GTP-bd"/>
</dbReference>
<comment type="similarity">
    <text evidence="2 7">Belongs to the TRAFAC class translation factor GTPase superfamily. Classic translation factor GTPase family. PrfC subfamily.</text>
</comment>
<keyword evidence="11" id="KW-1185">Reference proteome</keyword>
<protein>
    <recommendedName>
        <fullName evidence="7 8">Peptide chain release factor 3</fullName>
        <shortName evidence="7">RF-3</shortName>
    </recommendedName>
</protein>
<dbReference type="InterPro" id="IPR053905">
    <property type="entry name" value="EF-G-like_DII"/>
</dbReference>
<evidence type="ECO:0000256" key="3">
    <source>
        <dbReference type="ARBA" id="ARBA00022490"/>
    </source>
</evidence>
<keyword evidence="4 7" id="KW-0547">Nucleotide-binding</keyword>
<evidence type="ECO:0000256" key="6">
    <source>
        <dbReference type="ARBA" id="ARBA00023134"/>
    </source>
</evidence>
<sequence length="540" mass="60134">MSEPAVAIPGAPESDSGPIGARRTFAIIAHPDAGKTTLTEKLLLFGGAIHLAGAVKARGESRRARSDWLKIEQQRGISVSTSVMNFEYQGWTFNLLDTPGHEDFSEDTYRTLTAVDSAVMVLDAAKGIETQTRKLFEVTRLRDMPIITFVNKMDRESQDPFALLDEVSSTLALDCVPANWPVGMGHDFKGCYDLFTGRLLITGKENKNLEPEVIILEKGLDDPRAAELLPAAQLAKLREDIELIQVGYPEFDTEAYRQGHMTPVYFGTALKNFGVDELLKGLGNFAPPPRPQPAEGRMVLPTEKPVTGFVFKVQANMDKNHRDRVAFLRLCSGHFKRGMKLKQVRSGKPITVSNPTLFFARDRALADEAWPGDIIGIPNHGTLRVGDTLSESEDLRFTGIPNFAPEILRRVRLGDPMKAKHLQRALEDLAEEGVTQVFRPRIGADWIVGLVGPLQLDVLAARLAEEYNLEVGFEQAPYETARWISGATAKDLDEFLAQNRGTIADDRDGAPVFMARNAWELSYIEKKWDRIHFHATRERS</sequence>
<dbReference type="Pfam" id="PF22042">
    <property type="entry name" value="EF-G_D2"/>
    <property type="match status" value="1"/>
</dbReference>
<dbReference type="NCBIfam" id="TIGR00231">
    <property type="entry name" value="small_GTP"/>
    <property type="match status" value="1"/>
</dbReference>
<comment type="function">
    <text evidence="7">Increases the formation of ribosomal termination complexes and stimulates activities of RF-1 and RF-2. It binds guanine nucleotides and has strong preference for UGA stop codons. It may interact directly with the ribosome. The stimulation of RF-1 and RF-2 is significantly reduced by GTP and GDP, but not by GMP.</text>
</comment>
<evidence type="ECO:0000256" key="7">
    <source>
        <dbReference type="HAMAP-Rule" id="MF_00072"/>
    </source>
</evidence>
<dbReference type="PANTHER" id="PTHR43556">
    <property type="entry name" value="PEPTIDE CHAIN RELEASE FACTOR RF3"/>
    <property type="match status" value="1"/>
</dbReference>
<dbReference type="Gene3D" id="2.40.30.10">
    <property type="entry name" value="Translation factors"/>
    <property type="match status" value="1"/>
</dbReference>
<feature type="domain" description="Tr-type G" evidence="9">
    <location>
        <begin position="20"/>
        <end position="290"/>
    </location>
</feature>
<keyword evidence="3 7" id="KW-0963">Cytoplasm</keyword>
<dbReference type="Pfam" id="PF00009">
    <property type="entry name" value="GTP_EFTU"/>
    <property type="match status" value="1"/>
</dbReference>
<gene>
    <name evidence="7" type="primary">prfC</name>
    <name evidence="10" type="ORF">ACFOOQ_01305</name>
</gene>
<dbReference type="CDD" id="cd04169">
    <property type="entry name" value="RF3"/>
    <property type="match status" value="1"/>
</dbReference>
<dbReference type="Proteomes" id="UP001595711">
    <property type="component" value="Unassembled WGS sequence"/>
</dbReference>
<dbReference type="InterPro" id="IPR004548">
    <property type="entry name" value="PrfC"/>
</dbReference>
<dbReference type="InterPro" id="IPR038467">
    <property type="entry name" value="RF3_dom_3_sf"/>
</dbReference>
<dbReference type="InterPro" id="IPR035647">
    <property type="entry name" value="EFG_III/V"/>
</dbReference>
<dbReference type="Gene3D" id="3.40.50.300">
    <property type="entry name" value="P-loop containing nucleotide triphosphate hydrolases"/>
    <property type="match status" value="1"/>
</dbReference>
<reference evidence="11" key="1">
    <citation type="journal article" date="2019" name="Int. J. Syst. Evol. Microbiol.">
        <title>The Global Catalogue of Microorganisms (GCM) 10K type strain sequencing project: providing services to taxonomists for standard genome sequencing and annotation.</title>
        <authorList>
            <consortium name="The Broad Institute Genomics Platform"/>
            <consortium name="The Broad Institute Genome Sequencing Center for Infectious Disease"/>
            <person name="Wu L."/>
            <person name="Ma J."/>
        </authorList>
    </citation>
    <scope>NUCLEOTIDE SEQUENCE [LARGE SCALE GENOMIC DNA]</scope>
    <source>
        <strain evidence="11">KCTC 42182</strain>
    </source>
</reference>
<dbReference type="InterPro" id="IPR032090">
    <property type="entry name" value="RF3_C"/>
</dbReference>
<dbReference type="PRINTS" id="PR00315">
    <property type="entry name" value="ELONGATNFCT"/>
</dbReference>
<dbReference type="InterPro" id="IPR000795">
    <property type="entry name" value="T_Tr_GTP-bd_dom"/>
</dbReference>
<comment type="subcellular location">
    <subcellularLocation>
        <location evidence="1 7">Cytoplasm</location>
    </subcellularLocation>
</comment>
<dbReference type="HAMAP" id="MF_00072">
    <property type="entry name" value="Rel_fac_3"/>
    <property type="match status" value="1"/>
</dbReference>
<evidence type="ECO:0000256" key="2">
    <source>
        <dbReference type="ARBA" id="ARBA00009978"/>
    </source>
</evidence>
<dbReference type="RefSeq" id="WP_379720603.1">
    <property type="nucleotide sequence ID" value="NZ_JBHRYJ010000001.1"/>
</dbReference>
<comment type="caution">
    <text evidence="10">The sequence shown here is derived from an EMBL/GenBank/DDBJ whole genome shotgun (WGS) entry which is preliminary data.</text>
</comment>
<feature type="binding site" evidence="7">
    <location>
        <begin position="97"/>
        <end position="101"/>
    </location>
    <ligand>
        <name>GTP</name>
        <dbReference type="ChEBI" id="CHEBI:37565"/>
    </ligand>
</feature>
<evidence type="ECO:0000256" key="5">
    <source>
        <dbReference type="ARBA" id="ARBA00022917"/>
    </source>
</evidence>
<evidence type="ECO:0000256" key="8">
    <source>
        <dbReference type="NCBIfam" id="TIGR00503"/>
    </source>
</evidence>
<evidence type="ECO:0000313" key="11">
    <source>
        <dbReference type="Proteomes" id="UP001595711"/>
    </source>
</evidence>